<dbReference type="Pfam" id="PF16822">
    <property type="entry name" value="ALGX"/>
    <property type="match status" value="1"/>
</dbReference>
<evidence type="ECO:0000256" key="5">
    <source>
        <dbReference type="ARBA" id="ARBA00022764"/>
    </source>
</evidence>
<dbReference type="AlphaFoldDB" id="A0A6C0RH14"/>
<dbReference type="GO" id="GO:0016788">
    <property type="term" value="F:hydrolase activity, acting on ester bonds"/>
    <property type="evidence" value="ECO:0007669"/>
    <property type="project" value="UniProtKB-ARBA"/>
</dbReference>
<evidence type="ECO:0000256" key="4">
    <source>
        <dbReference type="ARBA" id="ARBA00022729"/>
    </source>
</evidence>
<dbReference type="UniPathway" id="UPA00286"/>
<dbReference type="RefSeq" id="WP_163348689.1">
    <property type="nucleotide sequence ID" value="NZ_CP048409.1"/>
</dbReference>
<keyword evidence="4" id="KW-0732">Signal</keyword>
<proteinExistence type="predicted"/>
<evidence type="ECO:0000313" key="8">
    <source>
        <dbReference type="EMBL" id="QIA09720.1"/>
    </source>
</evidence>
<keyword evidence="3" id="KW-0808">Transferase</keyword>
<protein>
    <recommendedName>
        <fullName evidence="7">AlgX/AlgJ SGNH hydrolase-like domain-containing protein</fullName>
    </recommendedName>
</protein>
<keyword evidence="6" id="KW-0016">Alginate biosynthesis</keyword>
<evidence type="ECO:0000256" key="3">
    <source>
        <dbReference type="ARBA" id="ARBA00022679"/>
    </source>
</evidence>
<organism evidence="8 9">
    <name type="scientific">Draconibacterium halophilum</name>
    <dbReference type="NCBI Taxonomy" id="2706887"/>
    <lineage>
        <taxon>Bacteria</taxon>
        <taxon>Pseudomonadati</taxon>
        <taxon>Bacteroidota</taxon>
        <taxon>Bacteroidia</taxon>
        <taxon>Marinilabiliales</taxon>
        <taxon>Prolixibacteraceae</taxon>
        <taxon>Draconibacterium</taxon>
    </lineage>
</organism>
<dbReference type="GO" id="GO:0042121">
    <property type="term" value="P:alginic acid biosynthetic process"/>
    <property type="evidence" value="ECO:0007669"/>
    <property type="project" value="UniProtKB-UniPathway"/>
</dbReference>
<comment type="pathway">
    <text evidence="2">Glycan biosynthesis; alginate biosynthesis.</text>
</comment>
<evidence type="ECO:0000313" key="9">
    <source>
        <dbReference type="Proteomes" id="UP000474630"/>
    </source>
</evidence>
<comment type="subcellular location">
    <subcellularLocation>
        <location evidence="1">Periplasm</location>
    </subcellularLocation>
</comment>
<dbReference type="EMBL" id="CP048409">
    <property type="protein sequence ID" value="QIA09720.1"/>
    <property type="molecule type" value="Genomic_DNA"/>
</dbReference>
<feature type="domain" description="AlgX/AlgJ SGNH hydrolase-like" evidence="7">
    <location>
        <begin position="95"/>
        <end position="237"/>
    </location>
</feature>
<sequence length="431" mass="49581">MKNQKTKLVLFIAFVFVLILPLIQAKVNVFQEEPLHGGVVIAPKPEFSFTDWFNDEYQTGMEKFINDNIGFRPFLVRLHNQIQFSLFKQASAKGVVVGKNNYLFEQAYIDAYHGQYFSGRTDLLKKIEALKELQTELEKKGKTLIVVLPPGKASYFPEYFPDSSNDQATDSTFYKEYRKLLPKYGINCFDVNGWFLEMKDTTQHVLYPKYGIHWSEYGAAIAADSLIQQVEKLSGRNLPDLKITDIQKQNYSQGTDNDIEWGMNLLKSLPSQTLSYPTIEWDYTGSDTTNMLVVGDSFYWNWYYLGLGEKSFNKTSFWYYNNEVYPESKESSVKVKSIDRASVIQNSDVVLLIASESNLVNMAWGFVDDAIDILQGRVEDPALKKQKIQEVINRIKSDENWMKSVVEKAKDQNISVDSMLVLDAIWVIENE</sequence>
<dbReference type="Gene3D" id="3.40.50.1110">
    <property type="entry name" value="SGNH hydrolase"/>
    <property type="match status" value="1"/>
</dbReference>
<keyword evidence="5" id="KW-0574">Periplasm</keyword>
<dbReference type="InterPro" id="IPR036514">
    <property type="entry name" value="SGNH_hydro_sf"/>
</dbReference>
<dbReference type="KEGG" id="drc:G0Q07_19305"/>
<accession>A0A6C0RH14</accession>
<reference evidence="8 9" key="1">
    <citation type="submission" date="2020-02" db="EMBL/GenBank/DDBJ databases">
        <title>Genome sequencing for Draconibacterium sp. strain M1.</title>
        <authorList>
            <person name="Park S.-J."/>
        </authorList>
    </citation>
    <scope>NUCLEOTIDE SEQUENCE [LARGE SCALE GENOMIC DNA]</scope>
    <source>
        <strain evidence="8 9">M1</strain>
    </source>
</reference>
<dbReference type="SUPFAM" id="SSF52266">
    <property type="entry name" value="SGNH hydrolase"/>
    <property type="match status" value="1"/>
</dbReference>
<evidence type="ECO:0000259" key="7">
    <source>
        <dbReference type="Pfam" id="PF16822"/>
    </source>
</evidence>
<evidence type="ECO:0000256" key="6">
    <source>
        <dbReference type="ARBA" id="ARBA00022841"/>
    </source>
</evidence>
<dbReference type="InterPro" id="IPR031811">
    <property type="entry name" value="ALGX/ALGJ_SGNH-like"/>
</dbReference>
<keyword evidence="9" id="KW-1185">Reference proteome</keyword>
<gene>
    <name evidence="8" type="ORF">G0Q07_19305</name>
</gene>
<name>A0A6C0RH14_9BACT</name>
<evidence type="ECO:0000256" key="1">
    <source>
        <dbReference type="ARBA" id="ARBA00004418"/>
    </source>
</evidence>
<dbReference type="GO" id="GO:0042597">
    <property type="term" value="C:periplasmic space"/>
    <property type="evidence" value="ECO:0007669"/>
    <property type="project" value="UniProtKB-SubCell"/>
</dbReference>
<dbReference type="Proteomes" id="UP000474630">
    <property type="component" value="Chromosome"/>
</dbReference>
<evidence type="ECO:0000256" key="2">
    <source>
        <dbReference type="ARBA" id="ARBA00005182"/>
    </source>
</evidence>
<dbReference type="GO" id="GO:0016740">
    <property type="term" value="F:transferase activity"/>
    <property type="evidence" value="ECO:0007669"/>
    <property type="project" value="UniProtKB-KW"/>
</dbReference>